<sequence length="208" mass="24375">MGNPWEKIDLEVYEKHMSHDNVYQLQKLNEIMKEQFQDNKHEYIGVLGVAGGNGLNNIDISKVKKVFAIDVNKEYLNVCRERYDYMGEILETICRDINDKEFCFPKTDLLVCNLIIEYIGEEQFVAIVDRNKENIKLISCVIQENEKNSFVSDSEYSSHFTPITSINHDINDNKLKNLFTKRGFNCIKTKNYNLPNNKSFIRLDFKKV</sequence>
<evidence type="ECO:0000313" key="1">
    <source>
        <dbReference type="EMBL" id="SHH80844.1"/>
    </source>
</evidence>
<proteinExistence type="predicted"/>
<gene>
    <name evidence="1" type="ORF">SAMN02745941_00866</name>
</gene>
<dbReference type="RefSeq" id="WP_083553401.1">
    <property type="nucleotide sequence ID" value="NZ_FQXU01000004.1"/>
</dbReference>
<reference evidence="1 2" key="1">
    <citation type="submission" date="2016-11" db="EMBL/GenBank/DDBJ databases">
        <authorList>
            <person name="Jaros S."/>
            <person name="Januszkiewicz K."/>
            <person name="Wedrychowicz H."/>
        </authorList>
    </citation>
    <scope>NUCLEOTIDE SEQUENCE [LARGE SCALE GENOMIC DNA]</scope>
    <source>
        <strain evidence="1 2">DSM 6191</strain>
    </source>
</reference>
<evidence type="ECO:0000313" key="2">
    <source>
        <dbReference type="Proteomes" id="UP000184241"/>
    </source>
</evidence>
<dbReference type="Proteomes" id="UP000184241">
    <property type="component" value="Unassembled WGS sequence"/>
</dbReference>
<dbReference type="EMBL" id="FQXU01000004">
    <property type="protein sequence ID" value="SHH80844.1"/>
    <property type="molecule type" value="Genomic_DNA"/>
</dbReference>
<dbReference type="SUPFAM" id="SSF53335">
    <property type="entry name" value="S-adenosyl-L-methionine-dependent methyltransferases"/>
    <property type="match status" value="1"/>
</dbReference>
<dbReference type="InterPro" id="IPR029063">
    <property type="entry name" value="SAM-dependent_MTases_sf"/>
</dbReference>
<organism evidence="1 2">
    <name type="scientific">Clostridium intestinale DSM 6191</name>
    <dbReference type="NCBI Taxonomy" id="1121320"/>
    <lineage>
        <taxon>Bacteria</taxon>
        <taxon>Bacillati</taxon>
        <taxon>Bacillota</taxon>
        <taxon>Clostridia</taxon>
        <taxon>Eubacteriales</taxon>
        <taxon>Clostridiaceae</taxon>
        <taxon>Clostridium</taxon>
    </lineage>
</organism>
<name>A0A1M5W0W2_9CLOT</name>
<dbReference type="Gene3D" id="3.40.50.150">
    <property type="entry name" value="Vaccinia Virus protein VP39"/>
    <property type="match status" value="1"/>
</dbReference>
<protein>
    <recommendedName>
        <fullName evidence="3">Methyltransferase domain-containing protein</fullName>
    </recommendedName>
</protein>
<accession>A0A1M5W0W2</accession>
<dbReference type="AlphaFoldDB" id="A0A1M5W0W2"/>
<evidence type="ECO:0008006" key="3">
    <source>
        <dbReference type="Google" id="ProtNLM"/>
    </source>
</evidence>